<dbReference type="EMBL" id="CAJNNW010025946">
    <property type="protein sequence ID" value="CAE8681340.1"/>
    <property type="molecule type" value="Genomic_DNA"/>
</dbReference>
<reference evidence="1" key="1">
    <citation type="submission" date="2021-02" db="EMBL/GenBank/DDBJ databases">
        <authorList>
            <person name="Dougan E. K."/>
            <person name="Rhodes N."/>
            <person name="Thang M."/>
            <person name="Chan C."/>
        </authorList>
    </citation>
    <scope>NUCLEOTIDE SEQUENCE</scope>
</reference>
<dbReference type="AlphaFoldDB" id="A0A813JMX6"/>
<organism evidence="1 2">
    <name type="scientific">Polarella glacialis</name>
    <name type="common">Dinoflagellate</name>
    <dbReference type="NCBI Taxonomy" id="89957"/>
    <lineage>
        <taxon>Eukaryota</taxon>
        <taxon>Sar</taxon>
        <taxon>Alveolata</taxon>
        <taxon>Dinophyceae</taxon>
        <taxon>Suessiales</taxon>
        <taxon>Suessiaceae</taxon>
        <taxon>Polarella</taxon>
    </lineage>
</organism>
<sequence length="276" mass="30842">MVLATPRERFMGSFENFRRITGSESALAIPSSALPDYFFRCSYCIKLVAEDSPVYMRHDYCYCSPLCRDKGLSRLYTSLRETQLQEAGRFSSGSLATSGNAKSDSSLASRTTLRTLDDMEGAGRLGPLARLGQRVIDAMLQRVASQTWGAQGAFNFTVSLVMVTVAGQGPRMNRSAAYSRCFAAKATADTASSSYPEMIADATLNLSNCRHGKAGSYHTGARHRRVYRAESMERFVVDARSSKWPLLCLATMYEEWHEQFRAIWSIPCVPYLNYFR</sequence>
<evidence type="ECO:0008006" key="3">
    <source>
        <dbReference type="Google" id="ProtNLM"/>
    </source>
</evidence>
<name>A0A813JMX6_POLGL</name>
<dbReference type="Proteomes" id="UP000626109">
    <property type="component" value="Unassembled WGS sequence"/>
</dbReference>
<evidence type="ECO:0000313" key="1">
    <source>
        <dbReference type="EMBL" id="CAE8681340.1"/>
    </source>
</evidence>
<evidence type="ECO:0000313" key="2">
    <source>
        <dbReference type="Proteomes" id="UP000626109"/>
    </source>
</evidence>
<comment type="caution">
    <text evidence="1">The sequence shown here is derived from an EMBL/GenBank/DDBJ whole genome shotgun (WGS) entry which is preliminary data.</text>
</comment>
<protein>
    <recommendedName>
        <fullName evidence="3">FLZ-type domain-containing protein</fullName>
    </recommendedName>
</protein>
<proteinExistence type="predicted"/>
<accession>A0A813JMX6</accession>
<gene>
    <name evidence="1" type="ORF">PGLA2088_LOCUS22386</name>
</gene>